<proteinExistence type="inferred from homology"/>
<keyword evidence="7" id="KW-0862">Zinc</keyword>
<dbReference type="Gene3D" id="2.40.270.10">
    <property type="entry name" value="DNA-directed RNA polymerase, subunit 2, domain 6"/>
    <property type="match status" value="1"/>
</dbReference>
<feature type="domain" description="RNA polymerase beta subunit protrusion" evidence="12">
    <location>
        <begin position="37"/>
        <end position="445"/>
    </location>
</feature>
<dbReference type="Pfam" id="PF04565">
    <property type="entry name" value="RNA_pol_Rpb2_3"/>
    <property type="match status" value="1"/>
</dbReference>
<evidence type="ECO:0000259" key="15">
    <source>
        <dbReference type="Pfam" id="PF04567"/>
    </source>
</evidence>
<dbReference type="PANTHER" id="PTHR20856">
    <property type="entry name" value="DNA-DIRECTED RNA POLYMERASE I SUBUNIT 2"/>
    <property type="match status" value="1"/>
</dbReference>
<dbReference type="InterPro" id="IPR007641">
    <property type="entry name" value="RNA_pol_Rpb2_7"/>
</dbReference>
<evidence type="ECO:0000256" key="5">
    <source>
        <dbReference type="ARBA" id="ARBA00022695"/>
    </source>
</evidence>
<dbReference type="GO" id="GO:0003899">
    <property type="term" value="F:DNA-directed RNA polymerase activity"/>
    <property type="evidence" value="ECO:0007669"/>
    <property type="project" value="UniProtKB-EC"/>
</dbReference>
<dbReference type="GO" id="GO:0000428">
    <property type="term" value="C:DNA-directed RNA polymerase complex"/>
    <property type="evidence" value="ECO:0007669"/>
    <property type="project" value="UniProtKB-KW"/>
</dbReference>
<dbReference type="InterPro" id="IPR007121">
    <property type="entry name" value="RNA_pol_bsu_CS"/>
</dbReference>
<dbReference type="Pfam" id="PF00562">
    <property type="entry name" value="RNA_pol_Rpb2_6"/>
    <property type="match status" value="1"/>
</dbReference>
<dbReference type="InterPro" id="IPR018247">
    <property type="entry name" value="EF_Hand_1_Ca_BS"/>
</dbReference>
<keyword evidence="8" id="KW-0804">Transcription</keyword>
<evidence type="ECO:0000313" key="16">
    <source>
        <dbReference type="EMBL" id="QHT07063.1"/>
    </source>
</evidence>
<evidence type="ECO:0000256" key="6">
    <source>
        <dbReference type="ARBA" id="ARBA00022723"/>
    </source>
</evidence>
<dbReference type="Gene3D" id="3.90.1100.10">
    <property type="match status" value="1"/>
</dbReference>
<evidence type="ECO:0000256" key="2">
    <source>
        <dbReference type="ARBA" id="ARBA00012418"/>
    </source>
</evidence>
<keyword evidence="3" id="KW-0240">DNA-directed RNA polymerase</keyword>
<evidence type="ECO:0000259" key="11">
    <source>
        <dbReference type="Pfam" id="PF04561"/>
    </source>
</evidence>
<dbReference type="PROSITE" id="PS00018">
    <property type="entry name" value="EF_HAND_1"/>
    <property type="match status" value="1"/>
</dbReference>
<dbReference type="PROSITE" id="PS01166">
    <property type="entry name" value="RNA_POL_BETA"/>
    <property type="match status" value="1"/>
</dbReference>
<accession>A0A6C0CRZ6</accession>
<evidence type="ECO:0000256" key="1">
    <source>
        <dbReference type="ARBA" id="ARBA00006835"/>
    </source>
</evidence>
<dbReference type="AlphaFoldDB" id="A0A6C0CRZ6"/>
<evidence type="ECO:0000256" key="8">
    <source>
        <dbReference type="ARBA" id="ARBA00023163"/>
    </source>
</evidence>
<dbReference type="Pfam" id="PF04566">
    <property type="entry name" value="RNA_pol_Rpb2_4"/>
    <property type="match status" value="1"/>
</dbReference>
<dbReference type="GO" id="GO:0046872">
    <property type="term" value="F:metal ion binding"/>
    <property type="evidence" value="ECO:0007669"/>
    <property type="project" value="UniProtKB-KW"/>
</dbReference>
<dbReference type="InterPro" id="IPR037034">
    <property type="entry name" value="RNA_pol_Rpb2_2_sf"/>
</dbReference>
<dbReference type="Gene3D" id="3.90.1800.10">
    <property type="entry name" value="RNA polymerase alpha subunit dimerisation domain"/>
    <property type="match status" value="1"/>
</dbReference>
<evidence type="ECO:0000259" key="14">
    <source>
        <dbReference type="Pfam" id="PF04566"/>
    </source>
</evidence>
<dbReference type="Gene3D" id="3.90.1110.10">
    <property type="entry name" value="RNA polymerase Rpb2, domain 2"/>
    <property type="match status" value="1"/>
</dbReference>
<dbReference type="Gene3D" id="3.90.1070.20">
    <property type="match status" value="1"/>
</dbReference>
<evidence type="ECO:0000259" key="12">
    <source>
        <dbReference type="Pfam" id="PF04563"/>
    </source>
</evidence>
<dbReference type="EC" id="2.7.7.6" evidence="2"/>
<dbReference type="Gene3D" id="2.40.50.150">
    <property type="match status" value="1"/>
</dbReference>
<feature type="domain" description="RNA polymerase Rpb2" evidence="11">
    <location>
        <begin position="247"/>
        <end position="396"/>
    </location>
</feature>
<evidence type="ECO:0000259" key="13">
    <source>
        <dbReference type="Pfam" id="PF04565"/>
    </source>
</evidence>
<reference evidence="16" key="1">
    <citation type="journal article" date="2020" name="Nature">
        <title>Giant virus diversity and host interactions through global metagenomics.</title>
        <authorList>
            <person name="Schulz F."/>
            <person name="Roux S."/>
            <person name="Paez-Espino D."/>
            <person name="Jungbluth S."/>
            <person name="Walsh D.A."/>
            <person name="Denef V.J."/>
            <person name="McMahon K.D."/>
            <person name="Konstantinidis K.T."/>
            <person name="Eloe-Fadrosh E.A."/>
            <person name="Kyrpides N.C."/>
            <person name="Woyke T."/>
        </authorList>
    </citation>
    <scope>NUCLEOTIDE SEQUENCE</scope>
    <source>
        <strain evidence="16">GVMAG-M-3300021962-46</strain>
    </source>
</reference>
<sequence>MNQSYLMAQLNHSMDPTWDIIDRYFCQGGGTENANPLVQHQIESFNEFIDKKLCQIIQGFNSIQICHNYKESVKDFAYKIFINIQNPSLSKPIFQQQDGSQILMTPHIARMNGLTYGVNIYADVHILTETINMDNVVEKNEVKVPSVNVGKIPIMVRSKVCILNQVPGIAENSQREECRYDPGGYFIVNGNEKVIISQDRISENKTLVFSANGCLTDGLNAEIRSAPDGMFLPPKTTSLSLSAKPNHMGRTIRLNTSFLRSEIPLFVMFRVLGVQTDCEILQHILFDMEDEKNRRLLNEMAATVDDAIDIYTQEQALKFIMRYVGITGTPKEYLEQPEQARKILLQVIRNDFLPHVGPSFQRKALYLGYMVRKLMKIYLGYQLPDNRDSYLHKRIDTPGVLISNLFRQCWGKMLKEMRNSIQRELQLWRATPVIPTNVFNASNIHRFIKQSIIDMGIRYALSTGNWGVKTLGSFQNIRTGVAQVLNRMSYLSTLSHLRRINTPMEKNGKLVQPRKLENSQYGVVCPAETPEGSSVGLVKNIALSARITSSMSSIYVRKCINEMGVYVYDDTVKEPAAFLKEMGDDMSVHIMINGDLIGYHRDPKIFYDKMKNLKRRGEIPPTTGICWDVPQNLIMISTEAGRMCRPLYIVDTEEEGKDIRIHKWLRENPEKTKELLTKTFSDFITILDENKEGFIEYLDVDEIDKSMIAMFPKDIHKQGKMTYVPPKYTHCEIHPSLMLGVLACNIPFSDHNQSPRNCYQSAMGKQAVGTYMSNYNQRIDTMAHVLNYPQKPLARTRLSKYTNSDNLPSGMNAVVAIMTKSGFNQEDSVMVNKSALDRGLFASTYYKAYRDQCSKNHSTGEEEQFTKPLPTTSHIKPYNYDKLDDKGFIPKNTYVDDNDIIVGKVMPHKIQGIIFPRDASMVMKTNDSGHVDMSFQGVNSEGYKFIKLRLRKYRKPTIGDKLSSRHGQKGTIGMIYSQEDMPFSKEGITPDIIMNPHAIPSRMTVGQLIECIMGKSASLLGTLGDATPFTECSVEKVATILESFGMERYGNEILYNGRTGEMIHTEIFIGPTFYQRLKHMVTDKIHSRGSNGPVVMLTRQPAEGRARNGGLRFGEMERDAIIAHGASCFLKERMLDVSDNYRVFICKKCGLFCVANPERNIYKCSSCKNQIDISQSRIPYSMKLLMQELMTMGIAPRIIV</sequence>
<evidence type="ECO:0000256" key="7">
    <source>
        <dbReference type="ARBA" id="ARBA00022833"/>
    </source>
</evidence>
<feature type="domain" description="RNA polymerase Rpb2" evidence="10">
    <location>
        <begin position="1109"/>
        <end position="1199"/>
    </location>
</feature>
<dbReference type="FunFam" id="3.90.1800.10:FF:000002">
    <property type="entry name" value="DNA-directed RNA polymerase subunit beta"/>
    <property type="match status" value="1"/>
</dbReference>
<dbReference type="SUPFAM" id="SSF64484">
    <property type="entry name" value="beta and beta-prime subunits of DNA dependent RNA-polymerase"/>
    <property type="match status" value="1"/>
</dbReference>
<evidence type="ECO:0000256" key="4">
    <source>
        <dbReference type="ARBA" id="ARBA00022679"/>
    </source>
</evidence>
<dbReference type="Pfam" id="PF04563">
    <property type="entry name" value="RNA_pol_Rpb2_1"/>
    <property type="match status" value="1"/>
</dbReference>
<dbReference type="GO" id="GO:0032549">
    <property type="term" value="F:ribonucleoside binding"/>
    <property type="evidence" value="ECO:0007669"/>
    <property type="project" value="InterPro"/>
</dbReference>
<keyword evidence="4" id="KW-0808">Transferase</keyword>
<feature type="domain" description="DNA-directed RNA polymerase subunit 2 hybrid-binding" evidence="9">
    <location>
        <begin position="743"/>
        <end position="1107"/>
    </location>
</feature>
<feature type="domain" description="RNA polymerase Rpb2" evidence="14">
    <location>
        <begin position="590"/>
        <end position="651"/>
    </location>
</feature>
<dbReference type="GO" id="GO:0006351">
    <property type="term" value="P:DNA-templated transcription"/>
    <property type="evidence" value="ECO:0007669"/>
    <property type="project" value="InterPro"/>
</dbReference>
<dbReference type="InterPro" id="IPR007642">
    <property type="entry name" value="RNA_pol_Rpb2_2"/>
</dbReference>
<protein>
    <recommendedName>
        <fullName evidence="2">DNA-directed RNA polymerase</fullName>
        <ecNumber evidence="2">2.7.7.6</ecNumber>
    </recommendedName>
</protein>
<keyword evidence="6" id="KW-0479">Metal-binding</keyword>
<dbReference type="InterPro" id="IPR007646">
    <property type="entry name" value="RNA_pol_Rpb2_4"/>
</dbReference>
<dbReference type="InterPro" id="IPR007647">
    <property type="entry name" value="RNA_pol_Rpb2_5"/>
</dbReference>
<dbReference type="InterPro" id="IPR037033">
    <property type="entry name" value="DNA-dir_RNAP_su2_hyb_sf"/>
</dbReference>
<dbReference type="InterPro" id="IPR014724">
    <property type="entry name" value="RNA_pol_RPB2_OB-fold"/>
</dbReference>
<comment type="similarity">
    <text evidence="1">Belongs to the RNA polymerase beta chain family.</text>
</comment>
<dbReference type="Pfam" id="PF04567">
    <property type="entry name" value="RNA_pol_Rpb2_5"/>
    <property type="match status" value="1"/>
</dbReference>
<name>A0A6C0CRZ6_9ZZZZ</name>
<organism evidence="16">
    <name type="scientific">viral metagenome</name>
    <dbReference type="NCBI Taxonomy" id="1070528"/>
    <lineage>
        <taxon>unclassified sequences</taxon>
        <taxon>metagenomes</taxon>
        <taxon>organismal metagenomes</taxon>
    </lineage>
</organism>
<dbReference type="Pfam" id="PF04561">
    <property type="entry name" value="RNA_pol_Rpb2_2"/>
    <property type="match status" value="1"/>
</dbReference>
<keyword evidence="5" id="KW-0548">Nucleotidyltransferase</keyword>
<feature type="domain" description="RNA polymerase Rpb2" evidence="15">
    <location>
        <begin position="691"/>
        <end position="735"/>
    </location>
</feature>
<dbReference type="CDD" id="cd00653">
    <property type="entry name" value="RNA_pol_B_RPB2"/>
    <property type="match status" value="1"/>
</dbReference>
<evidence type="ECO:0000259" key="9">
    <source>
        <dbReference type="Pfam" id="PF00562"/>
    </source>
</evidence>
<dbReference type="GO" id="GO:0003677">
    <property type="term" value="F:DNA binding"/>
    <property type="evidence" value="ECO:0007669"/>
    <property type="project" value="InterPro"/>
</dbReference>
<dbReference type="EMBL" id="MN739479">
    <property type="protein sequence ID" value="QHT07063.1"/>
    <property type="molecule type" value="Genomic_DNA"/>
</dbReference>
<dbReference type="InterPro" id="IPR007644">
    <property type="entry name" value="RNA_pol_bsu_protrusion"/>
</dbReference>
<evidence type="ECO:0000256" key="3">
    <source>
        <dbReference type="ARBA" id="ARBA00022478"/>
    </source>
</evidence>
<evidence type="ECO:0000259" key="10">
    <source>
        <dbReference type="Pfam" id="PF04560"/>
    </source>
</evidence>
<feature type="domain" description="RNA polymerase Rpb2" evidence="13">
    <location>
        <begin position="483"/>
        <end position="547"/>
    </location>
</feature>
<dbReference type="InterPro" id="IPR007645">
    <property type="entry name" value="RNA_pol_Rpb2_3"/>
</dbReference>
<dbReference type="InterPro" id="IPR007120">
    <property type="entry name" value="DNA-dir_RNAP_su2_dom"/>
</dbReference>
<dbReference type="Pfam" id="PF04560">
    <property type="entry name" value="RNA_pol_Rpb2_7"/>
    <property type="match status" value="1"/>
</dbReference>
<dbReference type="InterPro" id="IPR015712">
    <property type="entry name" value="DNA-dir_RNA_pol_su2"/>
</dbReference>